<dbReference type="AlphaFoldDB" id="A0A5E9G3F6"/>
<sequence length="117" mass="13027">MLTTSIQPRLDPHRNVHSRRTKELLTRAWWKLNDLAAAMYVAAASLIGFEALALILVFTTAWPIAIPIVVGLLALLFFARRFLVRVWCLILPARSGSKNPEPECDGNRIESENGASS</sequence>
<proteinExistence type="predicted"/>
<protein>
    <submittedName>
        <fullName evidence="3">Uncharacterized protein</fullName>
    </submittedName>
</protein>
<feature type="transmembrane region" description="Helical" evidence="2">
    <location>
        <begin position="64"/>
        <end position="84"/>
    </location>
</feature>
<evidence type="ECO:0000313" key="4">
    <source>
        <dbReference type="Proteomes" id="UP000199639"/>
    </source>
</evidence>
<name>A0A5E9G3F6_9MICO</name>
<feature type="transmembrane region" description="Helical" evidence="2">
    <location>
        <begin position="37"/>
        <end position="58"/>
    </location>
</feature>
<keyword evidence="2" id="KW-0812">Transmembrane</keyword>
<accession>A0A5E9G3F6</accession>
<dbReference type="EMBL" id="FNIB01000021">
    <property type="protein sequence ID" value="SDO52114.1"/>
    <property type="molecule type" value="Genomic_DNA"/>
</dbReference>
<gene>
    <name evidence="3" type="ORF">SAMN05216368_12121</name>
</gene>
<keyword evidence="2" id="KW-0472">Membrane</keyword>
<feature type="region of interest" description="Disordered" evidence="1">
    <location>
        <begin position="94"/>
        <end position="117"/>
    </location>
</feature>
<dbReference type="Proteomes" id="UP000199639">
    <property type="component" value="Unassembled WGS sequence"/>
</dbReference>
<evidence type="ECO:0000256" key="2">
    <source>
        <dbReference type="SAM" id="Phobius"/>
    </source>
</evidence>
<reference evidence="3 4" key="1">
    <citation type="submission" date="2016-10" db="EMBL/GenBank/DDBJ databases">
        <authorList>
            <person name="Varghese N."/>
            <person name="Submissions S."/>
        </authorList>
    </citation>
    <scope>NUCLEOTIDE SEQUENCE [LARGE SCALE GENOMIC DNA]</scope>
    <source>
        <strain evidence="3 4">CGMCC 1.11215</strain>
    </source>
</reference>
<evidence type="ECO:0000313" key="3">
    <source>
        <dbReference type="EMBL" id="SDO52114.1"/>
    </source>
</evidence>
<organism evidence="3 4">
    <name type="scientific">Cryobacterium flavum</name>
    <dbReference type="NCBI Taxonomy" id="1424659"/>
    <lineage>
        <taxon>Bacteria</taxon>
        <taxon>Bacillati</taxon>
        <taxon>Actinomycetota</taxon>
        <taxon>Actinomycetes</taxon>
        <taxon>Micrococcales</taxon>
        <taxon>Microbacteriaceae</taxon>
        <taxon>Cryobacterium</taxon>
    </lineage>
</organism>
<evidence type="ECO:0000256" key="1">
    <source>
        <dbReference type="SAM" id="MobiDB-lite"/>
    </source>
</evidence>
<keyword evidence="2" id="KW-1133">Transmembrane helix</keyword>